<keyword evidence="2" id="KW-0812">Transmembrane</keyword>
<keyword evidence="2" id="KW-1133">Transmembrane helix</keyword>
<comment type="caution">
    <text evidence="3">The sequence shown here is derived from an EMBL/GenBank/DDBJ whole genome shotgun (WGS) entry which is preliminary data.</text>
</comment>
<proteinExistence type="predicted"/>
<feature type="compositionally biased region" description="Low complexity" evidence="1">
    <location>
        <begin position="1"/>
        <end position="19"/>
    </location>
</feature>
<evidence type="ECO:0000256" key="1">
    <source>
        <dbReference type="SAM" id="MobiDB-lite"/>
    </source>
</evidence>
<evidence type="ECO:0008006" key="5">
    <source>
        <dbReference type="Google" id="ProtNLM"/>
    </source>
</evidence>
<gene>
    <name evidence="3" type="ORF">NON19_18890</name>
</gene>
<feature type="region of interest" description="Disordered" evidence="1">
    <location>
        <begin position="1"/>
        <end position="21"/>
    </location>
</feature>
<name>A0ABT1PF90_9ACTN</name>
<feature type="transmembrane region" description="Helical" evidence="2">
    <location>
        <begin position="31"/>
        <end position="51"/>
    </location>
</feature>
<dbReference type="RefSeq" id="WP_255929632.1">
    <property type="nucleotide sequence ID" value="NZ_JANFNH010000022.1"/>
</dbReference>
<protein>
    <recommendedName>
        <fullName evidence="5">Integral membrane protein</fullName>
    </recommendedName>
</protein>
<keyword evidence="2" id="KW-0472">Membrane</keyword>
<keyword evidence="4" id="KW-1185">Reference proteome</keyword>
<accession>A0ABT1PF90</accession>
<evidence type="ECO:0000313" key="4">
    <source>
        <dbReference type="Proteomes" id="UP001206206"/>
    </source>
</evidence>
<feature type="transmembrane region" description="Helical" evidence="2">
    <location>
        <begin position="207"/>
        <end position="228"/>
    </location>
</feature>
<reference evidence="3 4" key="1">
    <citation type="submission" date="2022-06" db="EMBL/GenBank/DDBJ databases">
        <title>Draft genome sequence of type strain Streptomyces rubrisoli DSM 42083.</title>
        <authorList>
            <person name="Duangmal K."/>
            <person name="Klaysubun C."/>
        </authorList>
    </citation>
    <scope>NUCLEOTIDE SEQUENCE [LARGE SCALE GENOMIC DNA]</scope>
    <source>
        <strain evidence="3 4">DSM 42083</strain>
    </source>
</reference>
<organism evidence="3 4">
    <name type="scientific">Streptantibioticus rubrisoli</name>
    <dbReference type="NCBI Taxonomy" id="1387313"/>
    <lineage>
        <taxon>Bacteria</taxon>
        <taxon>Bacillati</taxon>
        <taxon>Actinomycetota</taxon>
        <taxon>Actinomycetes</taxon>
        <taxon>Kitasatosporales</taxon>
        <taxon>Streptomycetaceae</taxon>
        <taxon>Streptantibioticus</taxon>
    </lineage>
</organism>
<feature type="transmembrane region" description="Helical" evidence="2">
    <location>
        <begin position="240"/>
        <end position="261"/>
    </location>
</feature>
<evidence type="ECO:0000313" key="3">
    <source>
        <dbReference type="EMBL" id="MCQ4044037.1"/>
    </source>
</evidence>
<dbReference type="Proteomes" id="UP001206206">
    <property type="component" value="Unassembled WGS sequence"/>
</dbReference>
<dbReference type="EMBL" id="JANFNH010000022">
    <property type="protein sequence ID" value="MCQ4044037.1"/>
    <property type="molecule type" value="Genomic_DNA"/>
</dbReference>
<sequence>MTATAPVAAADPSTEAAAPSNTARTLRRLRVVLIVGCVLVGALGSLVFAAGHDEIVRIGQRSGPAALQTSAAYGALVSAQQAAVHAVRTRTVALGGPGGDYQNDIAAVNQDLADLAGDNVAGPAGDDRIRTVEGLVVTYNAQVEQAAADGQQSLQAGMAVPDLWYATVVFDQAEQDLRTLASEEQAPVLAPDSLSWLHWHWLHRPAALLWLLPLVLLLGFFAATQLLVRRRFRRLLSIRLAAAALCVLAAGLLCGISQRALDQALSPAHRDFQTSVALAGQQATLTGRAAEADLSALVTRFCPGTGHCGTAMRPLTAPDPQQLQAQIVALRKRQDVSQAHFRSDIRAAAGGGTARLVLIPGLAAAAAVLAGTGLRPRIDEYRFEGRP</sequence>
<evidence type="ECO:0000256" key="2">
    <source>
        <dbReference type="SAM" id="Phobius"/>
    </source>
</evidence>